<reference evidence="1" key="1">
    <citation type="journal article" date="2020" name="Fungal Divers.">
        <title>Resolving the Mortierellaceae phylogeny through synthesis of multi-gene phylogenetics and phylogenomics.</title>
        <authorList>
            <person name="Vandepol N."/>
            <person name="Liber J."/>
            <person name="Desiro A."/>
            <person name="Na H."/>
            <person name="Kennedy M."/>
            <person name="Barry K."/>
            <person name="Grigoriev I.V."/>
            <person name="Miller A.N."/>
            <person name="O'Donnell K."/>
            <person name="Stajich J.E."/>
            <person name="Bonito G."/>
        </authorList>
    </citation>
    <scope>NUCLEOTIDE SEQUENCE</scope>
    <source>
        <strain evidence="1">NVP60</strain>
    </source>
</reference>
<comment type="caution">
    <text evidence="1">The sequence shown here is derived from an EMBL/GenBank/DDBJ whole genome shotgun (WGS) entry which is preliminary data.</text>
</comment>
<evidence type="ECO:0000313" key="1">
    <source>
        <dbReference type="EMBL" id="KAG0295131.1"/>
    </source>
</evidence>
<dbReference type="AlphaFoldDB" id="A0A9P6QR69"/>
<sequence length="261" mass="28877">MTGTYTLEDFLNASPNNLSPLAFLKWIDGMYQDKNKIHSAYVSNTVSRNTRVAAINSSRLQTTVAYHQTRVAVKELLQEERQSQKQDREDGELEQVGLDSTTLSLFDTNLPSDEQDSDYLTSSTARSSLSSIEFHHYNYLVGPGTTSCALSRPGLEIDGLDVSRTLMEARKVLVKNQCHLSATPEILELLEDHSPEEVVRALTTGKKTEPTAEDVSVLVSTALYSAAHEYRDSLMFIREKALGSTSIAADLVLAYSSTSDF</sequence>
<dbReference type="EMBL" id="JAAAIN010002263">
    <property type="protein sequence ID" value="KAG0295131.1"/>
    <property type="molecule type" value="Genomic_DNA"/>
</dbReference>
<name>A0A9P6QR69_9FUNG</name>
<accession>A0A9P6QR69</accession>
<keyword evidence="2" id="KW-1185">Reference proteome</keyword>
<organism evidence="1 2">
    <name type="scientific">Linnemannia gamsii</name>
    <dbReference type="NCBI Taxonomy" id="64522"/>
    <lineage>
        <taxon>Eukaryota</taxon>
        <taxon>Fungi</taxon>
        <taxon>Fungi incertae sedis</taxon>
        <taxon>Mucoromycota</taxon>
        <taxon>Mortierellomycotina</taxon>
        <taxon>Mortierellomycetes</taxon>
        <taxon>Mortierellales</taxon>
        <taxon>Mortierellaceae</taxon>
        <taxon>Linnemannia</taxon>
    </lineage>
</organism>
<dbReference type="OrthoDB" id="2446735at2759"/>
<protein>
    <submittedName>
        <fullName evidence="1">Uncharacterized protein</fullName>
    </submittedName>
</protein>
<evidence type="ECO:0000313" key="2">
    <source>
        <dbReference type="Proteomes" id="UP000823405"/>
    </source>
</evidence>
<gene>
    <name evidence="1" type="ORF">BGZ97_004899</name>
</gene>
<proteinExistence type="predicted"/>
<dbReference type="Proteomes" id="UP000823405">
    <property type="component" value="Unassembled WGS sequence"/>
</dbReference>